<name>A0ACC6MRN2_9HYPH</name>
<proteinExistence type="predicted"/>
<evidence type="ECO:0000313" key="1">
    <source>
        <dbReference type="EMBL" id="MEA3515958.1"/>
    </source>
</evidence>
<evidence type="ECO:0000313" key="2">
    <source>
        <dbReference type="Proteomes" id="UP001304050"/>
    </source>
</evidence>
<accession>A0ACC6MRN2</accession>
<reference evidence="1" key="1">
    <citation type="submission" date="2023-12" db="EMBL/GenBank/DDBJ databases">
        <title>Diversity of Rhizobium in root nodule of phaseolus vulgaris.</title>
        <authorList>
            <person name="Wang H."/>
        </authorList>
    </citation>
    <scope>NUCLEOTIDE SEQUENCE</scope>
    <source>
        <strain evidence="1">MJ31</strain>
    </source>
</reference>
<sequence>MKAGLPLVEGSQGSQNIEVSIILLCAGRSTRMGDNHRHKLLSEFNGVSLVRRSASVARASQASTVFAVTGHRRLEIEAELEGVDVTVVFNPYFGSGIASSIIAGWQAAHAGGADGFLIMLADMPFISGLDLDRLIAVFKDAGGRAIVQGAGQGRPGNPVILPRSLHQGILELQGDRGARGIIGHSKLARIQVDIGQGAHIDVDTPEAIVAAGGMLNA</sequence>
<dbReference type="EMBL" id="JAYESG010000001">
    <property type="protein sequence ID" value="MEA3515958.1"/>
    <property type="molecule type" value="Genomic_DNA"/>
</dbReference>
<keyword evidence="2" id="KW-1185">Reference proteome</keyword>
<gene>
    <name evidence="1" type="ORF">U8465_02140</name>
</gene>
<dbReference type="Proteomes" id="UP001304050">
    <property type="component" value="Unassembled WGS sequence"/>
</dbReference>
<protein>
    <submittedName>
        <fullName evidence="1">Nucleotidyltransferase family protein</fullName>
    </submittedName>
</protein>
<organism evidence="1 2">
    <name type="scientific">Rhizobium mulingense</name>
    <dbReference type="NCBI Taxonomy" id="3031128"/>
    <lineage>
        <taxon>Bacteria</taxon>
        <taxon>Pseudomonadati</taxon>
        <taxon>Pseudomonadota</taxon>
        <taxon>Alphaproteobacteria</taxon>
        <taxon>Hyphomicrobiales</taxon>
        <taxon>Rhizobiaceae</taxon>
        <taxon>Rhizobium/Agrobacterium group</taxon>
        <taxon>Rhizobium</taxon>
    </lineage>
</organism>
<comment type="caution">
    <text evidence="1">The sequence shown here is derived from an EMBL/GenBank/DDBJ whole genome shotgun (WGS) entry which is preliminary data.</text>
</comment>